<dbReference type="GO" id="GO:0000077">
    <property type="term" value="P:DNA damage checkpoint signaling"/>
    <property type="evidence" value="ECO:0007669"/>
    <property type="project" value="TreeGrafter"/>
</dbReference>
<evidence type="ECO:0000313" key="9">
    <source>
        <dbReference type="Proteomes" id="UP000050794"/>
    </source>
</evidence>
<dbReference type="Pfam" id="PF03215">
    <property type="entry name" value="Rad17"/>
    <property type="match status" value="1"/>
</dbReference>
<organism evidence="9 10">
    <name type="scientific">Toxocara canis</name>
    <name type="common">Canine roundworm</name>
    <dbReference type="NCBI Taxonomy" id="6265"/>
    <lineage>
        <taxon>Eukaryota</taxon>
        <taxon>Metazoa</taxon>
        <taxon>Ecdysozoa</taxon>
        <taxon>Nematoda</taxon>
        <taxon>Chromadorea</taxon>
        <taxon>Rhabditida</taxon>
        <taxon>Spirurina</taxon>
        <taxon>Ascaridomorpha</taxon>
        <taxon>Ascaridoidea</taxon>
        <taxon>Toxocaridae</taxon>
        <taxon>Toxocara</taxon>
    </lineage>
</organism>
<evidence type="ECO:0000256" key="4">
    <source>
        <dbReference type="ARBA" id="ARBA00022763"/>
    </source>
</evidence>
<dbReference type="Gene3D" id="3.40.50.300">
    <property type="entry name" value="P-loop containing nucleotide triphosphate hydrolases"/>
    <property type="match status" value="1"/>
</dbReference>
<evidence type="ECO:0000313" key="10">
    <source>
        <dbReference type="WBParaSite" id="TCNE_0001863701-mRNA-1"/>
    </source>
</evidence>
<gene>
    <name evidence="8" type="ORF">TCNE_LOCUS18633</name>
</gene>
<dbReference type="EMBL" id="UYWY01025762">
    <property type="protein sequence ID" value="VDM49954.1"/>
    <property type="molecule type" value="Genomic_DNA"/>
</dbReference>
<keyword evidence="6" id="KW-0539">Nucleus</keyword>
<keyword evidence="4" id="KW-0227">DNA damage</keyword>
<dbReference type="PANTHER" id="PTHR12172:SF0">
    <property type="entry name" value="CELL CYCLE CHECKPOINT PROTEIN RAD17"/>
    <property type="match status" value="1"/>
</dbReference>
<evidence type="ECO:0000256" key="1">
    <source>
        <dbReference type="ARBA" id="ARBA00004123"/>
    </source>
</evidence>
<dbReference type="GO" id="GO:0005634">
    <property type="term" value="C:nucleus"/>
    <property type="evidence" value="ECO:0007669"/>
    <property type="project" value="UniProtKB-SubCell"/>
</dbReference>
<dbReference type="Proteomes" id="UP000050794">
    <property type="component" value="Unassembled WGS sequence"/>
</dbReference>
<dbReference type="GO" id="GO:0006281">
    <property type="term" value="P:DNA repair"/>
    <property type="evidence" value="ECO:0007669"/>
    <property type="project" value="InterPro"/>
</dbReference>
<evidence type="ECO:0000256" key="3">
    <source>
        <dbReference type="ARBA" id="ARBA00022741"/>
    </source>
</evidence>
<evidence type="ECO:0000256" key="5">
    <source>
        <dbReference type="ARBA" id="ARBA00022840"/>
    </source>
</evidence>
<dbReference type="WBParaSite" id="TCNE_0001863701-mRNA-1">
    <property type="protein sequence ID" value="TCNE_0001863701-mRNA-1"/>
    <property type="gene ID" value="TCNE_0001863701"/>
</dbReference>
<dbReference type="GO" id="GO:0003689">
    <property type="term" value="F:DNA clamp loader activity"/>
    <property type="evidence" value="ECO:0007669"/>
    <property type="project" value="TreeGrafter"/>
</dbReference>
<dbReference type="SUPFAM" id="SSF52540">
    <property type="entry name" value="P-loop containing nucleoside triphosphate hydrolases"/>
    <property type="match status" value="1"/>
</dbReference>
<keyword evidence="9" id="KW-1185">Reference proteome</keyword>
<protein>
    <submittedName>
        <fullName evidence="10">Cell cycle checkpoint protein RAD17</fullName>
    </submittedName>
</protein>
<proteinExistence type="inferred from homology"/>
<comment type="similarity">
    <text evidence="2">Belongs to the rad17/RAD24 family.</text>
</comment>
<evidence type="ECO:0000256" key="2">
    <source>
        <dbReference type="ARBA" id="ARBA00006168"/>
    </source>
</evidence>
<reference evidence="10" key="1">
    <citation type="submission" date="2016-06" db="UniProtKB">
        <authorList>
            <consortium name="WormBaseParasite"/>
        </authorList>
    </citation>
    <scope>IDENTIFICATION</scope>
</reference>
<accession>A0A183VD13</accession>
<dbReference type="PANTHER" id="PTHR12172">
    <property type="entry name" value="CELL CYCLE CHECKPOINT PROTEIN RAD17"/>
    <property type="match status" value="1"/>
</dbReference>
<reference evidence="8 9" key="2">
    <citation type="submission" date="2018-11" db="EMBL/GenBank/DDBJ databases">
        <authorList>
            <consortium name="Pathogen Informatics"/>
        </authorList>
    </citation>
    <scope>NUCLEOTIDE SEQUENCE [LARGE SCALE GENOMIC DNA]</scope>
</reference>
<comment type="subcellular location">
    <subcellularLocation>
        <location evidence="1">Nucleus</location>
    </subcellularLocation>
</comment>
<dbReference type="AlphaFoldDB" id="A0A183VD13"/>
<keyword evidence="5" id="KW-0067">ATP-binding</keyword>
<name>A0A183VD13_TOXCA</name>
<evidence type="ECO:0000313" key="8">
    <source>
        <dbReference type="EMBL" id="VDM49954.1"/>
    </source>
</evidence>
<dbReference type="Gene3D" id="1.10.8.60">
    <property type="match status" value="1"/>
</dbReference>
<evidence type="ECO:0000256" key="7">
    <source>
        <dbReference type="ARBA" id="ARBA00023306"/>
    </source>
</evidence>
<dbReference type="GO" id="GO:0003682">
    <property type="term" value="F:chromatin binding"/>
    <property type="evidence" value="ECO:0007669"/>
    <property type="project" value="TreeGrafter"/>
</dbReference>
<evidence type="ECO:0000256" key="6">
    <source>
        <dbReference type="ARBA" id="ARBA00023242"/>
    </source>
</evidence>
<dbReference type="GO" id="GO:0005524">
    <property type="term" value="F:ATP binding"/>
    <property type="evidence" value="ECO:0007669"/>
    <property type="project" value="UniProtKB-KW"/>
</dbReference>
<keyword evidence="3" id="KW-0547">Nucleotide-binding</keyword>
<sequence>MLNHRNGMRRSKLLLLTGPCGSGKTATVKVLCRELRMELVEWESPDHYDFSYDQNGEEVLCEQSQVRVFADFLKSVDHGSLETAHVQKVVLIEQLPNVFYREPSLLHSLLRSYASCSRCMFIFVLSSIESCWALNPRRLFPTSMLRELYFDTVSFNPSAVTFLSKAIRRILTALSIKATPSQIKYIAESSAGDIRCAINNLQLSIAEDGRLLNDVLLFGSSSQTDPFHSIGKILYGKRAETESTEWVECENLLSEHLRERFHRPRPPKDVLEDVIHKTAMSGDNKDILGGNRAFRKLLEMSAGTSEIAAYLEEHEPYFAESLSEIRAVFDNISLIDSALGSWEVRMNPSLDKYEAEVGFSFNQLLVSFFISGMEERKGRLFFVEPATRCSDELNEKSNDENTKIDIERTLFKGDGELEEKTMFEVIWRIMVIVKDGKAVIKPG</sequence>
<dbReference type="InterPro" id="IPR004582">
    <property type="entry name" value="Checkpoint_prot_Rad17_Rad24"/>
</dbReference>
<keyword evidence="7" id="KW-0131">Cell cycle</keyword>
<dbReference type="InterPro" id="IPR027417">
    <property type="entry name" value="P-loop_NTPase"/>
</dbReference>
<dbReference type="GO" id="GO:0033314">
    <property type="term" value="P:mitotic DNA replication checkpoint signaling"/>
    <property type="evidence" value="ECO:0007669"/>
    <property type="project" value="TreeGrafter"/>
</dbReference>